<proteinExistence type="predicted"/>
<evidence type="ECO:0000256" key="2">
    <source>
        <dbReference type="ARBA" id="ARBA00023125"/>
    </source>
</evidence>
<keyword evidence="6" id="KW-1185">Reference proteome</keyword>
<dbReference type="STRING" id="1128398.Curi_c12790"/>
<evidence type="ECO:0000256" key="1">
    <source>
        <dbReference type="ARBA" id="ARBA00023015"/>
    </source>
</evidence>
<organism evidence="5 6">
    <name type="scientific">Gottschalkia acidurici (strain ATCC 7906 / DSM 604 / BCRC 14475 / CIP 104303 / KCTC 5404 / NCIMB 10678 / 9a)</name>
    <name type="common">Clostridium acidurici</name>
    <dbReference type="NCBI Taxonomy" id="1128398"/>
    <lineage>
        <taxon>Bacteria</taxon>
        <taxon>Bacillati</taxon>
        <taxon>Bacillota</taxon>
        <taxon>Tissierellia</taxon>
        <taxon>Tissierellales</taxon>
        <taxon>Gottschalkiaceae</taxon>
        <taxon>Gottschalkia</taxon>
    </lineage>
</organism>
<dbReference type="InterPro" id="IPR000835">
    <property type="entry name" value="HTH_MarR-typ"/>
</dbReference>
<dbReference type="EMBL" id="CP003326">
    <property type="protein sequence ID" value="AFS78290.1"/>
    <property type="molecule type" value="Genomic_DNA"/>
</dbReference>
<evidence type="ECO:0000256" key="3">
    <source>
        <dbReference type="ARBA" id="ARBA00023163"/>
    </source>
</evidence>
<dbReference type="eggNOG" id="COG1846">
    <property type="taxonomic scope" value="Bacteria"/>
</dbReference>
<reference evidence="5 6" key="1">
    <citation type="journal article" date="2012" name="PLoS ONE">
        <title>The purine-utilizing bacterium Clostridium acidurici 9a: a genome-guided metabolic reconsideration.</title>
        <authorList>
            <person name="Hartwich K."/>
            <person name="Poehlein A."/>
            <person name="Daniel R."/>
        </authorList>
    </citation>
    <scope>NUCLEOTIDE SEQUENCE [LARGE SCALE GENOMIC DNA]</scope>
    <source>
        <strain evidence="6">ATCC 7906 / DSM 604 / BCRC 14475 / CIP 104303 / KCTC 5404 / NCIMB 10678 / 9a</strain>
    </source>
</reference>
<dbReference type="GO" id="GO:0003677">
    <property type="term" value="F:DNA binding"/>
    <property type="evidence" value="ECO:0007669"/>
    <property type="project" value="UniProtKB-KW"/>
</dbReference>
<accession>K0AZZ0</accession>
<dbReference type="Proteomes" id="UP000006094">
    <property type="component" value="Chromosome"/>
</dbReference>
<dbReference type="GO" id="GO:0003700">
    <property type="term" value="F:DNA-binding transcription factor activity"/>
    <property type="evidence" value="ECO:0007669"/>
    <property type="project" value="InterPro"/>
</dbReference>
<sequence length="145" mass="17042">MDSIGRFNAAIYRNAQSVINHKLKDLKISSGQQDFFYAISKNEGISQKELSEYLYVDKSTTAKAVKNLVENKYVKRKHDENDRRIYRLYLTEKGKEVIPKIEATFLEILDVFTKDLTEKEKEQTLENLKKILNSIYEEKRKTDVD</sequence>
<dbReference type="KEGG" id="cad:Curi_c12790"/>
<dbReference type="PROSITE" id="PS50995">
    <property type="entry name" value="HTH_MARR_2"/>
    <property type="match status" value="1"/>
</dbReference>
<evidence type="ECO:0000313" key="6">
    <source>
        <dbReference type="Proteomes" id="UP000006094"/>
    </source>
</evidence>
<dbReference type="AlphaFoldDB" id="K0AZZ0"/>
<evidence type="ECO:0000313" key="5">
    <source>
        <dbReference type="EMBL" id="AFS78290.1"/>
    </source>
</evidence>
<dbReference type="PRINTS" id="PR00598">
    <property type="entry name" value="HTHMARR"/>
</dbReference>
<dbReference type="PATRIC" id="fig|1128398.3.peg.1298"/>
<feature type="domain" description="HTH marR-type" evidence="4">
    <location>
        <begin position="1"/>
        <end position="133"/>
    </location>
</feature>
<protein>
    <submittedName>
        <fullName evidence="5">HTH-transcriptional regulator, MarR family</fullName>
    </submittedName>
</protein>
<dbReference type="RefSeq" id="WP_014967427.1">
    <property type="nucleotide sequence ID" value="NC_018664.1"/>
</dbReference>
<name>K0AZZ0_GOTA9</name>
<keyword evidence="1" id="KW-0805">Transcription regulation</keyword>
<dbReference type="Pfam" id="PF12802">
    <property type="entry name" value="MarR_2"/>
    <property type="match status" value="1"/>
</dbReference>
<dbReference type="SUPFAM" id="SSF46785">
    <property type="entry name" value="Winged helix' DNA-binding domain"/>
    <property type="match status" value="1"/>
</dbReference>
<keyword evidence="3" id="KW-0804">Transcription</keyword>
<dbReference type="OrthoDB" id="795750at2"/>
<dbReference type="InterPro" id="IPR036388">
    <property type="entry name" value="WH-like_DNA-bd_sf"/>
</dbReference>
<dbReference type="InterPro" id="IPR036390">
    <property type="entry name" value="WH_DNA-bd_sf"/>
</dbReference>
<dbReference type="PANTHER" id="PTHR42756">
    <property type="entry name" value="TRANSCRIPTIONAL REGULATOR, MARR"/>
    <property type="match status" value="1"/>
</dbReference>
<dbReference type="Gene3D" id="1.10.10.10">
    <property type="entry name" value="Winged helix-like DNA-binding domain superfamily/Winged helix DNA-binding domain"/>
    <property type="match status" value="1"/>
</dbReference>
<dbReference type="HOGENOM" id="CLU_083287_18_6_9"/>
<dbReference type="PANTHER" id="PTHR42756:SF2">
    <property type="entry name" value="MARR FAMILY REGULATORY PROTEIN"/>
    <property type="match status" value="1"/>
</dbReference>
<gene>
    <name evidence="5" type="ordered locus">Curi_c12790</name>
</gene>
<evidence type="ECO:0000259" key="4">
    <source>
        <dbReference type="PROSITE" id="PS50995"/>
    </source>
</evidence>
<dbReference type="SMART" id="SM00347">
    <property type="entry name" value="HTH_MARR"/>
    <property type="match status" value="1"/>
</dbReference>
<keyword evidence="2" id="KW-0238">DNA-binding</keyword>